<dbReference type="EMBL" id="JADNRY010000054">
    <property type="protein sequence ID" value="KAF9069066.1"/>
    <property type="molecule type" value="Genomic_DNA"/>
</dbReference>
<dbReference type="InterPro" id="IPR006861">
    <property type="entry name" value="HABP4_PAIRBP1-bd"/>
</dbReference>
<proteinExistence type="predicted"/>
<gene>
    <name evidence="3" type="ORF">BDP27DRAFT_1325957</name>
</gene>
<dbReference type="SMART" id="SM01233">
    <property type="entry name" value="HABP4_PAI-RBP1"/>
    <property type="match status" value="1"/>
</dbReference>
<accession>A0A9P5PNG1</accession>
<feature type="compositionally biased region" description="Basic and acidic residues" evidence="1">
    <location>
        <begin position="155"/>
        <end position="167"/>
    </location>
</feature>
<feature type="compositionally biased region" description="Low complexity" evidence="1">
    <location>
        <begin position="122"/>
        <end position="150"/>
    </location>
</feature>
<dbReference type="Gene3D" id="6.10.140.1040">
    <property type="match status" value="1"/>
</dbReference>
<dbReference type="GO" id="GO:0003723">
    <property type="term" value="F:RNA binding"/>
    <property type="evidence" value="ECO:0007669"/>
    <property type="project" value="InterPro"/>
</dbReference>
<feature type="region of interest" description="Disordered" evidence="1">
    <location>
        <begin position="184"/>
        <end position="203"/>
    </location>
</feature>
<feature type="compositionally biased region" description="Gly residues" evidence="1">
    <location>
        <begin position="79"/>
        <end position="90"/>
    </location>
</feature>
<dbReference type="PANTHER" id="PTHR12299:SF17">
    <property type="entry name" value="AT19571P-RELATED"/>
    <property type="match status" value="1"/>
</dbReference>
<dbReference type="OrthoDB" id="5390558at2759"/>
<name>A0A9P5PNG1_9AGAR</name>
<feature type="compositionally biased region" description="Basic and acidic residues" evidence="1">
    <location>
        <begin position="184"/>
        <end position="198"/>
    </location>
</feature>
<dbReference type="GO" id="GO:0005737">
    <property type="term" value="C:cytoplasm"/>
    <property type="evidence" value="ECO:0007669"/>
    <property type="project" value="TreeGrafter"/>
</dbReference>
<evidence type="ECO:0000259" key="2">
    <source>
        <dbReference type="SMART" id="SM01233"/>
    </source>
</evidence>
<feature type="region of interest" description="Disordered" evidence="1">
    <location>
        <begin position="1"/>
        <end position="177"/>
    </location>
</feature>
<feature type="region of interest" description="Disordered" evidence="1">
    <location>
        <begin position="208"/>
        <end position="297"/>
    </location>
</feature>
<reference evidence="3" key="1">
    <citation type="submission" date="2020-11" db="EMBL/GenBank/DDBJ databases">
        <authorList>
            <consortium name="DOE Joint Genome Institute"/>
            <person name="Ahrendt S."/>
            <person name="Riley R."/>
            <person name="Andreopoulos W."/>
            <person name="Labutti K."/>
            <person name="Pangilinan J."/>
            <person name="Ruiz-Duenas F.J."/>
            <person name="Barrasa J.M."/>
            <person name="Sanchez-Garcia M."/>
            <person name="Camarero S."/>
            <person name="Miyauchi S."/>
            <person name="Serrano A."/>
            <person name="Linde D."/>
            <person name="Babiker R."/>
            <person name="Drula E."/>
            <person name="Ayuso-Fernandez I."/>
            <person name="Pacheco R."/>
            <person name="Padilla G."/>
            <person name="Ferreira P."/>
            <person name="Barriuso J."/>
            <person name="Kellner H."/>
            <person name="Castanera R."/>
            <person name="Alfaro M."/>
            <person name="Ramirez L."/>
            <person name="Pisabarro A.G."/>
            <person name="Kuo A."/>
            <person name="Tritt A."/>
            <person name="Lipzen A."/>
            <person name="He G."/>
            <person name="Yan M."/>
            <person name="Ng V."/>
            <person name="Cullen D."/>
            <person name="Martin F."/>
            <person name="Rosso M.-N."/>
            <person name="Henrissat B."/>
            <person name="Hibbett D."/>
            <person name="Martinez A.T."/>
            <person name="Grigoriev I.V."/>
        </authorList>
    </citation>
    <scope>NUCLEOTIDE SEQUENCE</scope>
    <source>
        <strain evidence="3">AH 40177</strain>
    </source>
</reference>
<dbReference type="PANTHER" id="PTHR12299">
    <property type="entry name" value="HYALURONIC ACID-BINDING PROTEIN 4"/>
    <property type="match status" value="1"/>
</dbReference>
<dbReference type="InterPro" id="IPR039764">
    <property type="entry name" value="HABP4/SERBP1-like"/>
</dbReference>
<dbReference type="GO" id="GO:0005634">
    <property type="term" value="C:nucleus"/>
    <property type="evidence" value="ECO:0007669"/>
    <property type="project" value="TreeGrafter"/>
</dbReference>
<comment type="caution">
    <text evidence="3">The sequence shown here is derived from an EMBL/GenBank/DDBJ whole genome shotgun (WGS) entry which is preliminary data.</text>
</comment>
<feature type="domain" description="Hyaluronan/mRNA-binding protein" evidence="2">
    <location>
        <begin position="90"/>
        <end position="209"/>
    </location>
</feature>
<protein>
    <recommendedName>
        <fullName evidence="2">Hyaluronan/mRNA-binding protein domain-containing protein</fullName>
    </recommendedName>
</protein>
<evidence type="ECO:0000313" key="4">
    <source>
        <dbReference type="Proteomes" id="UP000772434"/>
    </source>
</evidence>
<feature type="compositionally biased region" description="Basic and acidic residues" evidence="1">
    <location>
        <begin position="91"/>
        <end position="106"/>
    </location>
</feature>
<feature type="compositionally biased region" description="Basic and acidic residues" evidence="1">
    <location>
        <begin position="63"/>
        <end position="76"/>
    </location>
</feature>
<feature type="compositionally biased region" description="Basic and acidic residues" evidence="1">
    <location>
        <begin position="227"/>
        <end position="242"/>
    </location>
</feature>
<feature type="compositionally biased region" description="Gly residues" evidence="1">
    <location>
        <begin position="266"/>
        <end position="275"/>
    </location>
</feature>
<evidence type="ECO:0000313" key="3">
    <source>
        <dbReference type="EMBL" id="KAF9069066.1"/>
    </source>
</evidence>
<organism evidence="3 4">
    <name type="scientific">Rhodocollybia butyracea</name>
    <dbReference type="NCBI Taxonomy" id="206335"/>
    <lineage>
        <taxon>Eukaryota</taxon>
        <taxon>Fungi</taxon>
        <taxon>Dikarya</taxon>
        <taxon>Basidiomycota</taxon>
        <taxon>Agaricomycotina</taxon>
        <taxon>Agaricomycetes</taxon>
        <taxon>Agaricomycetidae</taxon>
        <taxon>Agaricales</taxon>
        <taxon>Marasmiineae</taxon>
        <taxon>Omphalotaceae</taxon>
        <taxon>Rhodocollybia</taxon>
    </lineage>
</organism>
<dbReference type="Proteomes" id="UP000772434">
    <property type="component" value="Unassembled WGS sequence"/>
</dbReference>
<dbReference type="AlphaFoldDB" id="A0A9P5PNG1"/>
<sequence length="297" mass="31313">MSGVASKNPFALLDEGKTPAVVAPAPAKDKKPQQKPRGGQYYKRGGGPRTEGNPNQNGIEEESAPRKFEGRGEGRGRGRGGPRGGRGARGGRPDRHSQSEDSDKKIHQGWGGDDGNTELVQETAATVDAAAEGAWGGAAESAPAADAWAPLLKTTPDKPERENRRREEEEEDNTLTLDQYLAQKKEKEAAALPEKPKADAVAIHKSGEEDAYFVGKSKNAAPKPRAKKEEKVFIEIDGRFSDSGRGQRGRGGRGGRGGSRGDGRGGNRGGGGGRRGQNNGPASNVNVDDESAFPSLS</sequence>
<evidence type="ECO:0000256" key="1">
    <source>
        <dbReference type="SAM" id="MobiDB-lite"/>
    </source>
</evidence>
<keyword evidence="4" id="KW-1185">Reference proteome</keyword>